<evidence type="ECO:0000313" key="2">
    <source>
        <dbReference type="EMBL" id="OOK70801.1"/>
    </source>
</evidence>
<proteinExistence type="predicted"/>
<dbReference type="EMBL" id="MVBM01000006">
    <property type="protein sequence ID" value="OOK70801.1"/>
    <property type="molecule type" value="Genomic_DNA"/>
</dbReference>
<sequence>MDDAATQQLQQQQQQQPVVRHRSTARRLVSLSSRRADTSVSLPNDVVIKPTASSGPGRPALSFRGASIR</sequence>
<evidence type="ECO:0000256" key="1">
    <source>
        <dbReference type="SAM" id="MobiDB-lite"/>
    </source>
</evidence>
<evidence type="ECO:0000313" key="3">
    <source>
        <dbReference type="Proteomes" id="UP000189229"/>
    </source>
</evidence>
<organism evidence="2 3">
    <name type="scientific">Mycobacterium kansasii</name>
    <dbReference type="NCBI Taxonomy" id="1768"/>
    <lineage>
        <taxon>Bacteria</taxon>
        <taxon>Bacillati</taxon>
        <taxon>Actinomycetota</taxon>
        <taxon>Actinomycetes</taxon>
        <taxon>Mycobacteriales</taxon>
        <taxon>Mycobacteriaceae</taxon>
        <taxon>Mycobacterium</taxon>
    </lineage>
</organism>
<feature type="region of interest" description="Disordered" evidence="1">
    <location>
        <begin position="50"/>
        <end position="69"/>
    </location>
</feature>
<dbReference type="Proteomes" id="UP000189229">
    <property type="component" value="Unassembled WGS sequence"/>
</dbReference>
<feature type="region of interest" description="Disordered" evidence="1">
    <location>
        <begin position="1"/>
        <end position="25"/>
    </location>
</feature>
<reference evidence="2 3" key="1">
    <citation type="submission" date="2017-02" db="EMBL/GenBank/DDBJ databases">
        <title>Complete genome sequences of Mycobacterium kansasii strains isolated from rhesus macaques.</title>
        <authorList>
            <person name="Panda A."/>
            <person name="Nagaraj S."/>
            <person name="Zhao X."/>
            <person name="Tettelin H."/>
            <person name="Detolla L.J."/>
        </authorList>
    </citation>
    <scope>NUCLEOTIDE SEQUENCE [LARGE SCALE GENOMIC DNA]</scope>
    <source>
        <strain evidence="2 3">11-3813</strain>
    </source>
</reference>
<accession>A0A1V3WWY0</accession>
<name>A0A1V3WWY0_MYCKA</name>
<dbReference type="AlphaFoldDB" id="A0A1V3WWY0"/>
<comment type="caution">
    <text evidence="2">The sequence shown here is derived from an EMBL/GenBank/DDBJ whole genome shotgun (WGS) entry which is preliminary data.</text>
</comment>
<gene>
    <name evidence="2" type="ORF">BZL30_6470</name>
</gene>
<feature type="compositionally biased region" description="Low complexity" evidence="1">
    <location>
        <begin position="7"/>
        <end position="16"/>
    </location>
</feature>
<protein>
    <submittedName>
        <fullName evidence="2">Uncharacterized protein</fullName>
    </submittedName>
</protein>